<organism evidence="1 2">
    <name type="scientific">Heterorhabditis bacteriophora</name>
    <name type="common">Entomopathogenic nematode worm</name>
    <dbReference type="NCBI Taxonomy" id="37862"/>
    <lineage>
        <taxon>Eukaryota</taxon>
        <taxon>Metazoa</taxon>
        <taxon>Ecdysozoa</taxon>
        <taxon>Nematoda</taxon>
        <taxon>Chromadorea</taxon>
        <taxon>Rhabditida</taxon>
        <taxon>Rhabditina</taxon>
        <taxon>Rhabditomorpha</taxon>
        <taxon>Strongyloidea</taxon>
        <taxon>Heterorhabditidae</taxon>
        <taxon>Heterorhabditis</taxon>
    </lineage>
</organism>
<proteinExistence type="predicted"/>
<keyword evidence="1" id="KW-1185">Reference proteome</keyword>
<evidence type="ECO:0000313" key="1">
    <source>
        <dbReference type="Proteomes" id="UP000095283"/>
    </source>
</evidence>
<dbReference type="WBParaSite" id="Hba_12514">
    <property type="protein sequence ID" value="Hba_12514"/>
    <property type="gene ID" value="Hba_12514"/>
</dbReference>
<evidence type="ECO:0000313" key="2">
    <source>
        <dbReference type="WBParaSite" id="Hba_12514"/>
    </source>
</evidence>
<name>A0A1I7X4I6_HETBA</name>
<sequence>MINNSMNIILVPAMQETSCCRAERHIPTNNRIMWTSKMYEEEPPTNTQLVMIFLGKSKFDSIIHHSDNLNFFSLMGF</sequence>
<reference evidence="2" key="1">
    <citation type="submission" date="2016-11" db="UniProtKB">
        <authorList>
            <consortium name="WormBaseParasite"/>
        </authorList>
    </citation>
    <scope>IDENTIFICATION</scope>
</reference>
<dbReference type="Proteomes" id="UP000095283">
    <property type="component" value="Unplaced"/>
</dbReference>
<dbReference type="AlphaFoldDB" id="A0A1I7X4I6"/>
<protein>
    <submittedName>
        <fullName evidence="2">Ovule protein</fullName>
    </submittedName>
</protein>
<accession>A0A1I7X4I6</accession>